<name>A0ABX2ERT9_9BURK</name>
<feature type="signal peptide" evidence="2">
    <location>
        <begin position="1"/>
        <end position="23"/>
    </location>
</feature>
<dbReference type="CDD" id="cd14262">
    <property type="entry name" value="VirB5_like"/>
    <property type="match status" value="1"/>
</dbReference>
<accession>A0ABX2ERT9</accession>
<organism evidence="3 4">
    <name type="scientific">Pseudaquabacterium terrae</name>
    <dbReference type="NCBI Taxonomy" id="2732868"/>
    <lineage>
        <taxon>Bacteria</taxon>
        <taxon>Pseudomonadati</taxon>
        <taxon>Pseudomonadota</taxon>
        <taxon>Betaproteobacteria</taxon>
        <taxon>Burkholderiales</taxon>
        <taxon>Sphaerotilaceae</taxon>
        <taxon>Pseudaquabacterium</taxon>
    </lineage>
</organism>
<dbReference type="InterPro" id="IPR014158">
    <property type="entry name" value="T4SS_VirB5"/>
</dbReference>
<dbReference type="Proteomes" id="UP000737171">
    <property type="component" value="Unassembled WGS sequence"/>
</dbReference>
<dbReference type="SUPFAM" id="SSF101082">
    <property type="entry name" value="Typo IV secretion system protein TraC"/>
    <property type="match status" value="1"/>
</dbReference>
<feature type="coiled-coil region" evidence="1">
    <location>
        <begin position="30"/>
        <end position="67"/>
    </location>
</feature>
<keyword evidence="2" id="KW-0732">Signal</keyword>
<comment type="caution">
    <text evidence="3">The sequence shown here is derived from an EMBL/GenBank/DDBJ whole genome shotgun (WGS) entry which is preliminary data.</text>
</comment>
<dbReference type="InterPro" id="IPR023220">
    <property type="entry name" value="T4SS_VirB5-domain"/>
</dbReference>
<dbReference type="EMBL" id="JABRWJ010000011">
    <property type="protein sequence ID" value="NRF71371.1"/>
    <property type="molecule type" value="Genomic_DNA"/>
</dbReference>
<sequence>MKKTLVKLMMVVAVWIAPHTAKAGIPVIDVANLAQAIMDAATMIKELEQMYAQYQQLKQQYEAISGARNLGQVLNSPLLQNYVPKDAHTVLRSINTLGKAGLTGKAKALRDVAMVYDCGELSGAARSRCEAELSKPYQYQAYYDDALERGSKRVDQINQLMQLAGTTEDAKEIAEVQARIAAESALLQHELSQIQLVRASSEADAQVQLARAREAQRENAARTGKLGANISSLGL</sequence>
<evidence type="ECO:0000313" key="3">
    <source>
        <dbReference type="EMBL" id="NRF71371.1"/>
    </source>
</evidence>
<keyword evidence="4" id="KW-1185">Reference proteome</keyword>
<dbReference type="Pfam" id="PF07996">
    <property type="entry name" value="T4SS"/>
    <property type="match status" value="1"/>
</dbReference>
<feature type="chain" id="PRO_5045814658" evidence="2">
    <location>
        <begin position="24"/>
        <end position="235"/>
    </location>
</feature>
<keyword evidence="1" id="KW-0175">Coiled coil</keyword>
<proteinExistence type="predicted"/>
<dbReference type="NCBIfam" id="TIGR02791">
    <property type="entry name" value="VirB5"/>
    <property type="match status" value="1"/>
</dbReference>
<dbReference type="Gene3D" id="1.20.58.430">
    <property type="entry name" value="Type IV secretion system, VirB5-domain"/>
    <property type="match status" value="1"/>
</dbReference>
<evidence type="ECO:0000313" key="4">
    <source>
        <dbReference type="Proteomes" id="UP000737171"/>
    </source>
</evidence>
<evidence type="ECO:0000256" key="1">
    <source>
        <dbReference type="SAM" id="Coils"/>
    </source>
</evidence>
<gene>
    <name evidence="3" type="primary">virB5</name>
    <name evidence="3" type="ORF">HLB44_30740</name>
</gene>
<dbReference type="RefSeq" id="WP_173132391.1">
    <property type="nucleotide sequence ID" value="NZ_JABRWJ010000011.1"/>
</dbReference>
<reference evidence="3 4" key="1">
    <citation type="submission" date="2020-05" db="EMBL/GenBank/DDBJ databases">
        <title>Aquincola sp. isolate from soil.</title>
        <authorList>
            <person name="Han J."/>
            <person name="Kim D.-U."/>
        </authorList>
    </citation>
    <scope>NUCLEOTIDE SEQUENCE [LARGE SCALE GENOMIC DNA]</scope>
    <source>
        <strain evidence="3 4">S2</strain>
    </source>
</reference>
<protein>
    <submittedName>
        <fullName evidence="3">P-type DNA transfer protein VirB5</fullName>
    </submittedName>
</protein>
<evidence type="ECO:0000256" key="2">
    <source>
        <dbReference type="SAM" id="SignalP"/>
    </source>
</evidence>